<protein>
    <submittedName>
        <fullName evidence="1">Uncharacterized protein</fullName>
    </submittedName>
</protein>
<comment type="caution">
    <text evidence="1">The sequence shown here is derived from an EMBL/GenBank/DDBJ whole genome shotgun (WGS) entry which is preliminary data.</text>
</comment>
<evidence type="ECO:0000313" key="1">
    <source>
        <dbReference type="EMBL" id="KNZ46889.1"/>
    </source>
</evidence>
<sequence length="386" mass="44128">MALVTSSRTLYKYGSVSSLEPPILSRQSSSLHRNPWDDDPNRLGNIVPPCKMGGSVSYWWMYHKRRTCVEGADHPSRAHSNPIGLEQDVRAMLSCGEIDILTSESCRIPSEEWQRLTLNLRIYIKKMSRIVLSMDTRTISVLILLRRDANSSFVPHSRRNSTRVFFTRKQNRLVSRRLFVNSIHVHKLVCCGFYGRVSRQSLCFFHRTGPGYHRICIHSFRPGSRYSLQRGSVLNNLLLHAARSNMTTKSYIHSDSVSRPPTASNNSNITPCRCCNRILHVILENHVSSAPLYFLSFLFGSNRIESIQMKLAKFLFHHLPLVCLWEHSHLGCALRGGDRLSQGTHSSRASLKGRTPDSYHPDFFRYLTRCDVKGTPDLIPALLPYF</sequence>
<keyword evidence="2" id="KW-1185">Reference proteome</keyword>
<proteinExistence type="predicted"/>
<dbReference type="EMBL" id="LAVV01012227">
    <property type="protein sequence ID" value="KNZ46889.1"/>
    <property type="molecule type" value="Genomic_DNA"/>
</dbReference>
<organism evidence="1 2">
    <name type="scientific">Puccinia sorghi</name>
    <dbReference type="NCBI Taxonomy" id="27349"/>
    <lineage>
        <taxon>Eukaryota</taxon>
        <taxon>Fungi</taxon>
        <taxon>Dikarya</taxon>
        <taxon>Basidiomycota</taxon>
        <taxon>Pucciniomycotina</taxon>
        <taxon>Pucciniomycetes</taxon>
        <taxon>Pucciniales</taxon>
        <taxon>Pucciniaceae</taxon>
        <taxon>Puccinia</taxon>
    </lineage>
</organism>
<reference evidence="1 2" key="1">
    <citation type="submission" date="2015-08" db="EMBL/GenBank/DDBJ databases">
        <title>Next Generation Sequencing and Analysis of the Genome of Puccinia sorghi L Schw, the Causal Agent of Maize Common Rust.</title>
        <authorList>
            <person name="Rochi L."/>
            <person name="Burguener G."/>
            <person name="Darino M."/>
            <person name="Turjanski A."/>
            <person name="Kreff E."/>
            <person name="Dieguez M.J."/>
            <person name="Sacco F."/>
        </authorList>
    </citation>
    <scope>NUCLEOTIDE SEQUENCE [LARGE SCALE GENOMIC DNA]</scope>
    <source>
        <strain evidence="1 2">RO10H11247</strain>
    </source>
</reference>
<gene>
    <name evidence="1" type="ORF">VP01_685g1</name>
</gene>
<evidence type="ECO:0000313" key="2">
    <source>
        <dbReference type="Proteomes" id="UP000037035"/>
    </source>
</evidence>
<name>A0A0L6UEC0_9BASI</name>
<dbReference type="AlphaFoldDB" id="A0A0L6UEC0"/>
<accession>A0A0L6UEC0</accession>
<dbReference type="VEuPathDB" id="FungiDB:VP01_685g1"/>
<dbReference type="Proteomes" id="UP000037035">
    <property type="component" value="Unassembled WGS sequence"/>
</dbReference>